<proteinExistence type="inferred from homology"/>
<keyword evidence="6" id="KW-0411">Iron-sulfur</keyword>
<dbReference type="InterPro" id="IPR002109">
    <property type="entry name" value="Glutaredoxin"/>
</dbReference>
<evidence type="ECO:0000256" key="5">
    <source>
        <dbReference type="ARBA" id="ARBA00023004"/>
    </source>
</evidence>
<keyword evidence="5" id="KW-0408">Iron</keyword>
<comment type="subcellular location">
    <subcellularLocation>
        <location evidence="1 12">Nucleus</location>
    </subcellularLocation>
</comment>
<protein>
    <recommendedName>
        <fullName evidence="12">Mediator of RNA polymerase II transcription subunit 31</fullName>
    </recommendedName>
</protein>
<comment type="subunit">
    <text evidence="12">Component of the Mediator complex.</text>
</comment>
<keyword evidence="7 12" id="KW-0805">Transcription regulation</keyword>
<dbReference type="GO" id="GO:0003712">
    <property type="term" value="F:transcription coregulator activity"/>
    <property type="evidence" value="ECO:0007669"/>
    <property type="project" value="InterPro"/>
</dbReference>
<name>A0A7I8W5V9_9ANNE</name>
<dbReference type="PANTHER" id="PTHR10293">
    <property type="entry name" value="GLUTAREDOXIN FAMILY MEMBER"/>
    <property type="match status" value="1"/>
</dbReference>
<dbReference type="FunFam" id="3.40.30.10:FF:000005">
    <property type="entry name" value="Glutaredoxin 5"/>
    <property type="match status" value="1"/>
</dbReference>
<evidence type="ECO:0000256" key="11">
    <source>
        <dbReference type="ARBA" id="ARBA00023284"/>
    </source>
</evidence>
<dbReference type="Gene3D" id="1.10.10.1340">
    <property type="entry name" value="Mediator of RNA polymerase II, submodule Med31 (Soh1)"/>
    <property type="match status" value="1"/>
</dbReference>
<evidence type="ECO:0000256" key="1">
    <source>
        <dbReference type="ARBA" id="ARBA00004123"/>
    </source>
</evidence>
<dbReference type="SUPFAM" id="SSF52833">
    <property type="entry name" value="Thioredoxin-like"/>
    <property type="match status" value="1"/>
</dbReference>
<evidence type="ECO:0000313" key="14">
    <source>
        <dbReference type="EMBL" id="CAD5123926.1"/>
    </source>
</evidence>
<dbReference type="EMBL" id="CAJFCJ010000019">
    <property type="protein sequence ID" value="CAD5123926.1"/>
    <property type="molecule type" value="Genomic_DNA"/>
</dbReference>
<dbReference type="InterPro" id="IPR036249">
    <property type="entry name" value="Thioredoxin-like_sf"/>
</dbReference>
<dbReference type="Gene3D" id="3.40.30.10">
    <property type="entry name" value="Glutaredoxin"/>
    <property type="match status" value="1"/>
</dbReference>
<keyword evidence="4" id="KW-0479">Metal-binding</keyword>
<evidence type="ECO:0000256" key="4">
    <source>
        <dbReference type="ARBA" id="ARBA00022723"/>
    </source>
</evidence>
<feature type="domain" description="Glutaredoxin" evidence="13">
    <location>
        <begin position="171"/>
        <end position="234"/>
    </location>
</feature>
<keyword evidence="15" id="KW-1185">Reference proteome</keyword>
<dbReference type="CDD" id="cd03028">
    <property type="entry name" value="GRX_PICOT_like"/>
    <property type="match status" value="1"/>
</dbReference>
<dbReference type="PANTHER" id="PTHR10293:SF16">
    <property type="entry name" value="GLUTAREDOXIN-RELATED PROTEIN 5, MITOCHONDRIAL"/>
    <property type="match status" value="1"/>
</dbReference>
<dbReference type="OrthoDB" id="415696at2759"/>
<keyword evidence="10 12" id="KW-0539">Nucleus</keyword>
<comment type="caution">
    <text evidence="14">The sequence shown here is derived from an EMBL/GenBank/DDBJ whole genome shotgun (WGS) entry which is preliminary data.</text>
</comment>
<evidence type="ECO:0000256" key="2">
    <source>
        <dbReference type="ARBA" id="ARBA00006378"/>
    </source>
</evidence>
<dbReference type="InterPro" id="IPR038089">
    <property type="entry name" value="Med31_sf"/>
</dbReference>
<dbReference type="GO" id="GO:0051537">
    <property type="term" value="F:2 iron, 2 sulfur cluster binding"/>
    <property type="evidence" value="ECO:0007669"/>
    <property type="project" value="UniProtKB-KW"/>
</dbReference>
<evidence type="ECO:0000256" key="12">
    <source>
        <dbReference type="RuleBase" id="RU364129"/>
    </source>
</evidence>
<keyword evidence="9 12" id="KW-0804">Transcription</keyword>
<accession>A0A7I8W5V9</accession>
<evidence type="ECO:0000313" key="15">
    <source>
        <dbReference type="Proteomes" id="UP000549394"/>
    </source>
</evidence>
<evidence type="ECO:0000256" key="9">
    <source>
        <dbReference type="ARBA" id="ARBA00023163"/>
    </source>
</evidence>
<dbReference type="GO" id="GO:0016592">
    <property type="term" value="C:mediator complex"/>
    <property type="evidence" value="ECO:0007669"/>
    <property type="project" value="InterPro"/>
</dbReference>
<evidence type="ECO:0000256" key="3">
    <source>
        <dbReference type="ARBA" id="ARBA00022714"/>
    </source>
</evidence>
<dbReference type="PROSITE" id="PS51354">
    <property type="entry name" value="GLUTAREDOXIN_2"/>
    <property type="match status" value="1"/>
</dbReference>
<dbReference type="Pfam" id="PF05669">
    <property type="entry name" value="Med31"/>
    <property type="match status" value="1"/>
</dbReference>
<dbReference type="GO" id="GO:0006355">
    <property type="term" value="P:regulation of DNA-templated transcription"/>
    <property type="evidence" value="ECO:0007669"/>
    <property type="project" value="InterPro"/>
</dbReference>
<dbReference type="InterPro" id="IPR008831">
    <property type="entry name" value="Mediator_Med31"/>
</dbReference>
<evidence type="ECO:0000256" key="10">
    <source>
        <dbReference type="ARBA" id="ARBA00023242"/>
    </source>
</evidence>
<dbReference type="InterPro" id="IPR033658">
    <property type="entry name" value="GRX_PICOT-like"/>
</dbReference>
<evidence type="ECO:0000259" key="13">
    <source>
        <dbReference type="Pfam" id="PF00462"/>
    </source>
</evidence>
<reference evidence="14 15" key="1">
    <citation type="submission" date="2020-08" db="EMBL/GenBank/DDBJ databases">
        <authorList>
            <person name="Hejnol A."/>
        </authorList>
    </citation>
    <scope>NUCLEOTIDE SEQUENCE [LARGE SCALE GENOMIC DNA]</scope>
</reference>
<comment type="similarity">
    <text evidence="2 12">Belongs to the Mediator complex subunit 31 family.</text>
</comment>
<evidence type="ECO:0000256" key="6">
    <source>
        <dbReference type="ARBA" id="ARBA00023014"/>
    </source>
</evidence>
<keyword evidence="11" id="KW-0676">Redox-active center</keyword>
<keyword evidence="8 12" id="KW-0010">Activator</keyword>
<sequence length="268" mass="31254">MAMPRSFYQDSVYGSAHPTNSDDIIRFQVELEFVQCLANPIYLNFLAQRGYLKDPSFINYLNYLKYWKKKEYAKFILYPQCLYFLELLQYESFRKELGNSQCAKFIEDQQLLQCDPVTTYLDLADRYYRSRMNSLRVLQSLRRVIKPQLFYSTQAGITERIDSMVKDKKLVVFMKGTPENPRCGFSNAVVRILEMHGVEKYDSYNVLEDEELRQGIKEYSDWPTIPQVYVNGDFLGGCDIMLDLHKNGDLTKELSDAGIDSTPPPPPE</sequence>
<evidence type="ECO:0000256" key="8">
    <source>
        <dbReference type="ARBA" id="ARBA00023159"/>
    </source>
</evidence>
<dbReference type="NCBIfam" id="TIGR00365">
    <property type="entry name" value="Grx4 family monothiol glutaredoxin"/>
    <property type="match status" value="1"/>
</dbReference>
<evidence type="ECO:0000256" key="7">
    <source>
        <dbReference type="ARBA" id="ARBA00023015"/>
    </source>
</evidence>
<dbReference type="GO" id="GO:0046872">
    <property type="term" value="F:metal ion binding"/>
    <property type="evidence" value="ECO:0007669"/>
    <property type="project" value="UniProtKB-KW"/>
</dbReference>
<organism evidence="14 15">
    <name type="scientific">Dimorphilus gyrociliatus</name>
    <dbReference type="NCBI Taxonomy" id="2664684"/>
    <lineage>
        <taxon>Eukaryota</taxon>
        <taxon>Metazoa</taxon>
        <taxon>Spiralia</taxon>
        <taxon>Lophotrochozoa</taxon>
        <taxon>Annelida</taxon>
        <taxon>Polychaeta</taxon>
        <taxon>Polychaeta incertae sedis</taxon>
        <taxon>Dinophilidae</taxon>
        <taxon>Dimorphilus</taxon>
    </lineage>
</organism>
<dbReference type="FunFam" id="1.10.10.1340:FF:000001">
    <property type="entry name" value="Mediator of RNA polymerase II transcription subunit 31"/>
    <property type="match status" value="1"/>
</dbReference>
<dbReference type="Pfam" id="PF00462">
    <property type="entry name" value="Glutaredoxin"/>
    <property type="match status" value="1"/>
</dbReference>
<dbReference type="AlphaFoldDB" id="A0A7I8W5V9"/>
<keyword evidence="3" id="KW-0001">2Fe-2S</keyword>
<dbReference type="InterPro" id="IPR004480">
    <property type="entry name" value="Monothiol_GRX-rel"/>
</dbReference>
<gene>
    <name evidence="14" type="ORF">DGYR_LOCUS11554</name>
</gene>
<dbReference type="GO" id="GO:0005759">
    <property type="term" value="C:mitochondrial matrix"/>
    <property type="evidence" value="ECO:0007669"/>
    <property type="project" value="TreeGrafter"/>
</dbReference>
<comment type="function">
    <text evidence="12">Component of the Mediator complex, a coactivator involved in the regulated transcription of nearly all RNA polymerase II-dependent genes. Mediator functions as a bridge to convey information from gene-specific regulatory proteins to the basal RNA polymerase II transcription machinery. Mediator is recruited to promoters by direct interactions with regulatory proteins and serves as a scaffold for the assembly of a functional preinitiation complex with RNA polymerase II and the general transcription factors.</text>
</comment>
<dbReference type="Proteomes" id="UP000549394">
    <property type="component" value="Unassembled WGS sequence"/>
</dbReference>